<dbReference type="Proteomes" id="UP000218811">
    <property type="component" value="Unassembled WGS sequence"/>
</dbReference>
<evidence type="ECO:0000256" key="1">
    <source>
        <dbReference type="SAM" id="MobiDB-lite"/>
    </source>
</evidence>
<sequence>MSARRRPVCHTCGLPMVGHKRPNGSPVCPDKASATQPVLERRQPSPPSNFVSETKPSSGGHQRNPIHVLEPQPTEILDQSDDDNRSYASLVPTEPADDYPSDASEGIGDTGDGEKTWEDVEEGQTNSVSAVVSQSSVSASLTRSMSTLLRRSVPLASIFSTPTHDIPAISQAARRRGLTMGVLRAPPSPHAPGIKTEDEEIAHGSNLQRQNSWWVVMGRDTDAVAQLLDLHELGAEDQLVGLVGSYPMDDIVLRPTFLDNLIAAVIGGCIVVYGLSLL</sequence>
<feature type="transmembrane region" description="Helical" evidence="2">
    <location>
        <begin position="257"/>
        <end position="276"/>
    </location>
</feature>
<dbReference type="EMBL" id="KB468113">
    <property type="protein sequence ID" value="PCH40978.1"/>
    <property type="molecule type" value="Genomic_DNA"/>
</dbReference>
<dbReference type="OrthoDB" id="3252109at2759"/>
<keyword evidence="2" id="KW-1133">Transmembrane helix</keyword>
<organism evidence="3 4">
    <name type="scientific">Wolfiporia cocos (strain MD-104)</name>
    <name type="common">Brown rot fungus</name>
    <dbReference type="NCBI Taxonomy" id="742152"/>
    <lineage>
        <taxon>Eukaryota</taxon>
        <taxon>Fungi</taxon>
        <taxon>Dikarya</taxon>
        <taxon>Basidiomycota</taxon>
        <taxon>Agaricomycotina</taxon>
        <taxon>Agaricomycetes</taxon>
        <taxon>Polyporales</taxon>
        <taxon>Phaeolaceae</taxon>
        <taxon>Wolfiporia</taxon>
    </lineage>
</organism>
<evidence type="ECO:0000313" key="3">
    <source>
        <dbReference type="EMBL" id="PCH40978.1"/>
    </source>
</evidence>
<protein>
    <submittedName>
        <fullName evidence="3">Uncharacterized protein</fullName>
    </submittedName>
</protein>
<keyword evidence="2" id="KW-0812">Transmembrane</keyword>
<name>A0A2H3JT35_WOLCO</name>
<evidence type="ECO:0000313" key="4">
    <source>
        <dbReference type="Proteomes" id="UP000218811"/>
    </source>
</evidence>
<reference evidence="3 4" key="1">
    <citation type="journal article" date="2012" name="Science">
        <title>The Paleozoic origin of enzymatic lignin decomposition reconstructed from 31 fungal genomes.</title>
        <authorList>
            <person name="Floudas D."/>
            <person name="Binder M."/>
            <person name="Riley R."/>
            <person name="Barry K."/>
            <person name="Blanchette R.A."/>
            <person name="Henrissat B."/>
            <person name="Martinez A.T."/>
            <person name="Otillar R."/>
            <person name="Spatafora J.W."/>
            <person name="Yadav J.S."/>
            <person name="Aerts A."/>
            <person name="Benoit I."/>
            <person name="Boyd A."/>
            <person name="Carlson A."/>
            <person name="Copeland A."/>
            <person name="Coutinho P.M."/>
            <person name="de Vries R.P."/>
            <person name="Ferreira P."/>
            <person name="Findley K."/>
            <person name="Foster B."/>
            <person name="Gaskell J."/>
            <person name="Glotzer D."/>
            <person name="Gorecki P."/>
            <person name="Heitman J."/>
            <person name="Hesse C."/>
            <person name="Hori C."/>
            <person name="Igarashi K."/>
            <person name="Jurgens J.A."/>
            <person name="Kallen N."/>
            <person name="Kersten P."/>
            <person name="Kohler A."/>
            <person name="Kuees U."/>
            <person name="Kumar T.K.A."/>
            <person name="Kuo A."/>
            <person name="LaButti K."/>
            <person name="Larrondo L.F."/>
            <person name="Lindquist E."/>
            <person name="Ling A."/>
            <person name="Lombard V."/>
            <person name="Lucas S."/>
            <person name="Lundell T."/>
            <person name="Martin R."/>
            <person name="McLaughlin D.J."/>
            <person name="Morgenstern I."/>
            <person name="Morin E."/>
            <person name="Murat C."/>
            <person name="Nagy L.G."/>
            <person name="Nolan M."/>
            <person name="Ohm R.A."/>
            <person name="Patyshakuliyeva A."/>
            <person name="Rokas A."/>
            <person name="Ruiz-Duenas F.J."/>
            <person name="Sabat G."/>
            <person name="Salamov A."/>
            <person name="Samejima M."/>
            <person name="Schmutz J."/>
            <person name="Slot J.C."/>
            <person name="St John F."/>
            <person name="Stenlid J."/>
            <person name="Sun H."/>
            <person name="Sun S."/>
            <person name="Syed K."/>
            <person name="Tsang A."/>
            <person name="Wiebenga A."/>
            <person name="Young D."/>
            <person name="Pisabarro A."/>
            <person name="Eastwood D.C."/>
            <person name="Martin F."/>
            <person name="Cullen D."/>
            <person name="Grigoriev I.V."/>
            <person name="Hibbett D.S."/>
        </authorList>
    </citation>
    <scope>NUCLEOTIDE SEQUENCE [LARGE SCALE GENOMIC DNA]</scope>
    <source>
        <strain evidence="3 4">MD-104</strain>
    </source>
</reference>
<feature type="region of interest" description="Disordered" evidence="1">
    <location>
        <begin position="1"/>
        <end position="131"/>
    </location>
</feature>
<dbReference type="OMA" id="MAGHKRP"/>
<gene>
    <name evidence="3" type="ORF">WOLCODRAFT_69193</name>
</gene>
<keyword evidence="2" id="KW-0472">Membrane</keyword>
<proteinExistence type="predicted"/>
<dbReference type="AlphaFoldDB" id="A0A2H3JT35"/>
<evidence type="ECO:0000256" key="2">
    <source>
        <dbReference type="SAM" id="Phobius"/>
    </source>
</evidence>
<accession>A0A2H3JT35</accession>
<feature type="compositionally biased region" description="Polar residues" evidence="1">
    <location>
        <begin position="48"/>
        <end position="61"/>
    </location>
</feature>
<keyword evidence="4" id="KW-1185">Reference proteome</keyword>